<dbReference type="Pfam" id="PF13476">
    <property type="entry name" value="AAA_23"/>
    <property type="match status" value="1"/>
</dbReference>
<dbReference type="InterPro" id="IPR038729">
    <property type="entry name" value="Rad50/SbcC_AAA"/>
</dbReference>
<dbReference type="RefSeq" id="WP_344707181.1">
    <property type="nucleotide sequence ID" value="NZ_BAABBQ010000001.1"/>
</dbReference>
<dbReference type="PANTHER" id="PTHR32114">
    <property type="entry name" value="ABC TRANSPORTER ABCH.3"/>
    <property type="match status" value="1"/>
</dbReference>
<evidence type="ECO:0000256" key="1">
    <source>
        <dbReference type="SAM" id="Coils"/>
    </source>
</evidence>
<evidence type="ECO:0000313" key="4">
    <source>
        <dbReference type="Proteomes" id="UP001500235"/>
    </source>
</evidence>
<dbReference type="EMBL" id="BAABBQ010000001">
    <property type="protein sequence ID" value="GAA4019406.1"/>
    <property type="molecule type" value="Genomic_DNA"/>
</dbReference>
<proteinExistence type="predicted"/>
<sequence length="1234" mass="133159">MRILAIRGRNLASLAGDFAIDFEAEPLTSSGIFAITGPTGAGKSTILDALSLALFNKVPRLAAAPNRSQIPDGSGQALSADDPRAILRHGAGEGFAEVDFSMPSGARYRARWSVKRARERADGRLQGIDHEFQRLDTGERLGGTRTETLAEICRVIGLSAEQFGRAVLLAQGDFEAFIRAAPDERALLLERLTGSSIYARLGQRACEKAAALQAQLDGLKARMGEHQVLGDEQRAEIELAAAEARAAEAAATEKVRALEHVQRWEERADELKNGVAAAEQQASQALAEVTSAAPRRDALARDRAAFSHVAAWSTLRDVSSALDRALRRIEEERCKAAEAVQQETQASGDEEAAQSKLSAVAAQAAQLQPELQQARNLDAKIVNTAGRLASLEADLATRLSSLGGAEQADTEARASLTAAESKLAENVAWLEGNAAIQPLAQREEELAEHLTMWTEARESLTALTSQQEEHLIRLTALTTTRETTLRELDAHNAEQAAALVACQEAVKSLPPEGQLGDLTERSEALGQLALLANNVANAADVLSSVRRDLETATERRALLGRQLSDATARKEQKERQIRPARVAYDDARRELELLTTAASDAAEALRASLVEGEPCPVCGSETHQLTIFEGRLGDHLRARREAAAALQQEVESLQQAVAADAADIRSITEALASLEPEVADRESRRSSADERYEIEKARLDRAADLLGLAVGQDLGAEIATQKATILTQIEDSRRAQGRVEAARQHESAVRQSVERAQAAFHSADEAHAAEVLQGEALTRSISAQQDTVERHALVLDRSLGRLVDWKAIQDPLSWLRKQAADWRTQEQARASAEKALPALRATCERTGAARSAAQALKEEADAVTSGTRNEHDGLVRERSGCLAGATVADTEARLAAASEVAVQAAQEARGKREEAQQARVAAEVRCTEANSQRAELDRQHTQLQEQLAAALQAATLSVEEVAHVAARGEAALDAERTALDLLDRTFAERRAVVEQCQSSLNTHLAAEAFGRLTEGLADAVAEAIASRDAAAEQRHAADMRVRLDDHARLQNADLRAEYDRQAAAADIWLKLSDLIGDREGRTFRRFAQGLTLDLLLQHANERLSELKPRYSLERGFGGDMLIQVVDNDMAGEVRGLHNLSGGERFLISLALALGLAEMSTSSGVRIESLFIDEGFGALDPASLGQAIALLEQLQASGRRVGVISHVEELKERIPVKIEVTPTSRGTSRIEVSVS</sequence>
<feature type="coiled-coil region" evidence="1">
    <location>
        <begin position="556"/>
        <end position="604"/>
    </location>
</feature>
<dbReference type="SUPFAM" id="SSF52540">
    <property type="entry name" value="P-loop containing nucleoside triphosphate hydrolases"/>
    <property type="match status" value="1"/>
</dbReference>
<dbReference type="Gene3D" id="3.40.50.300">
    <property type="entry name" value="P-loop containing nucleotide triphosphate hydrolases"/>
    <property type="match status" value="2"/>
</dbReference>
<evidence type="ECO:0000313" key="3">
    <source>
        <dbReference type="EMBL" id="GAA4019406.1"/>
    </source>
</evidence>
<feature type="coiled-coil region" evidence="1">
    <location>
        <begin position="636"/>
        <end position="663"/>
    </location>
</feature>
<organism evidence="3 4">
    <name type="scientific">Sphingomonas swuensis</name>
    <dbReference type="NCBI Taxonomy" id="977800"/>
    <lineage>
        <taxon>Bacteria</taxon>
        <taxon>Pseudomonadati</taxon>
        <taxon>Pseudomonadota</taxon>
        <taxon>Alphaproteobacteria</taxon>
        <taxon>Sphingomonadales</taxon>
        <taxon>Sphingomonadaceae</taxon>
        <taxon>Sphingomonas</taxon>
    </lineage>
</organism>
<dbReference type="InterPro" id="IPR027417">
    <property type="entry name" value="P-loop_NTPase"/>
</dbReference>
<evidence type="ECO:0000259" key="2">
    <source>
        <dbReference type="Pfam" id="PF13476"/>
    </source>
</evidence>
<gene>
    <name evidence="3" type="ORF">GCM10022280_19050</name>
</gene>
<comment type="caution">
    <text evidence="3">The sequence shown here is derived from an EMBL/GenBank/DDBJ whole genome shotgun (WGS) entry which is preliminary data.</text>
</comment>
<feature type="domain" description="Rad50/SbcC-type AAA" evidence="2">
    <location>
        <begin position="7"/>
        <end position="221"/>
    </location>
</feature>
<accession>A0ABP7T0U9</accession>
<protein>
    <submittedName>
        <fullName evidence="3">AAA family ATPase</fullName>
    </submittedName>
</protein>
<dbReference type="Proteomes" id="UP001500235">
    <property type="component" value="Unassembled WGS sequence"/>
</dbReference>
<name>A0ABP7T0U9_9SPHN</name>
<dbReference type="Pfam" id="PF13558">
    <property type="entry name" value="SbcC_Walker_B"/>
    <property type="match status" value="1"/>
</dbReference>
<feature type="coiled-coil region" evidence="1">
    <location>
        <begin position="232"/>
        <end position="288"/>
    </location>
</feature>
<keyword evidence="1" id="KW-0175">Coiled coil</keyword>
<keyword evidence="4" id="KW-1185">Reference proteome</keyword>
<feature type="coiled-coil region" evidence="1">
    <location>
        <begin position="315"/>
        <end position="342"/>
    </location>
</feature>
<reference evidence="4" key="1">
    <citation type="journal article" date="2019" name="Int. J. Syst. Evol. Microbiol.">
        <title>The Global Catalogue of Microorganisms (GCM) 10K type strain sequencing project: providing services to taxonomists for standard genome sequencing and annotation.</title>
        <authorList>
            <consortium name="The Broad Institute Genomics Platform"/>
            <consortium name="The Broad Institute Genome Sequencing Center for Infectious Disease"/>
            <person name="Wu L."/>
            <person name="Ma J."/>
        </authorList>
    </citation>
    <scope>NUCLEOTIDE SEQUENCE [LARGE SCALE GENOMIC DNA]</scope>
    <source>
        <strain evidence="4">JCM 17563</strain>
    </source>
</reference>
<dbReference type="PANTHER" id="PTHR32114:SF2">
    <property type="entry name" value="ABC TRANSPORTER ABCH.3"/>
    <property type="match status" value="1"/>
</dbReference>
<feature type="coiled-coil region" evidence="1">
    <location>
        <begin position="905"/>
        <end position="953"/>
    </location>
</feature>